<dbReference type="FunFam" id="1.10.287.70:FF:000198">
    <property type="entry name" value="TOK2 potassium channel"/>
    <property type="match status" value="1"/>
</dbReference>
<keyword evidence="2" id="KW-0813">Transport</keyword>
<dbReference type="InterPro" id="IPR013099">
    <property type="entry name" value="K_chnl_dom"/>
</dbReference>
<feature type="compositionally biased region" description="Basic and acidic residues" evidence="8">
    <location>
        <begin position="709"/>
        <end position="732"/>
    </location>
</feature>
<feature type="compositionally biased region" description="Basic and acidic residues" evidence="8">
    <location>
        <begin position="664"/>
        <end position="674"/>
    </location>
</feature>
<organism evidence="11 12">
    <name type="scientific">Yarrowia lipolytica</name>
    <name type="common">Candida lipolytica</name>
    <dbReference type="NCBI Taxonomy" id="4952"/>
    <lineage>
        <taxon>Eukaryota</taxon>
        <taxon>Fungi</taxon>
        <taxon>Dikarya</taxon>
        <taxon>Ascomycota</taxon>
        <taxon>Saccharomycotina</taxon>
        <taxon>Dipodascomycetes</taxon>
        <taxon>Dipodascales</taxon>
        <taxon>Dipodascales incertae sedis</taxon>
        <taxon>Yarrowia</taxon>
    </lineage>
</organism>
<evidence type="ECO:0000313" key="12">
    <source>
        <dbReference type="Proteomes" id="UP000256601"/>
    </source>
</evidence>
<evidence type="ECO:0000256" key="2">
    <source>
        <dbReference type="ARBA" id="ARBA00022448"/>
    </source>
</evidence>
<feature type="transmembrane region" description="Helical" evidence="9">
    <location>
        <begin position="424"/>
        <end position="444"/>
    </location>
</feature>
<dbReference type="AlphaFoldDB" id="A0A371BXB2"/>
<evidence type="ECO:0000256" key="8">
    <source>
        <dbReference type="SAM" id="MobiDB-lite"/>
    </source>
</evidence>
<accession>A0A371BXB2</accession>
<sequence>MELPKKPRSFKKGRDDRVGLTALGADPEKARQDQLDLLHQVTNAKDVEGYRYLRNLDLNVGSSGFATWYMISSSFPLIAAAIGPLANMCAIAALTEPWLYYPSHSYPKDNGGTKYDTIGDKPWVTALNAVSLLMGVMSNLSLLMNFAGRINYTFSQVFSIGGFFSAGVILMALTMICKYVLLNDELGLTSSYWHAVLTAACYFAASLLLFINEIGHLKGYYGATFNLSKAQRSLMLQNIALVVWIASGAGLFQYLMDLSYPDALYLCQVSLLTIGLGDLHPLRVVSRALMIPFALIGTLMLGLIIASIRSMILTSSSETLTWNYAERSRKKEMRNLKDSSSTYNERDGFDKMREFHQKAESYRTWLHLFFAGVIFAGFLTLGALCFYLVEEDWTYFDGIYFCCLCLLTIGYGDPAPNSTVGRSFFIVWSMAAVPMMTILISSMGDTIIRKVMEMSDRLGDWELEFHGFGLPRVSTRSQEAMNDATSATAVAGDGDSESPPGFHHRAMSLFKYTRRNTNGGNGNGNGNDNNGNNNGDNDKENPGSTSSDADSICDKVPEPVDNFPTGDYLQDLSSTIVELTLALQRTFNKEVNEPHYKYSFDEWKRMLKLCSRLLYLRNPEAFRKKKMSPDERADKVMQGDTEGDSEIEEEICSITSILQDDQNEQAKETMEKEGLPIPPNMQNSSAPGMNSVNSVGDIINASRNNLRNPDGREPEIKFQEPQKQAKDSDQHHTKNNPLPTADPEKLHEAREHVDKHVSEILPHYWLSDLSPLRFPVREVRIFNKKYLNTLEAVALLMKKALEDAEGG</sequence>
<evidence type="ECO:0000256" key="7">
    <source>
        <dbReference type="ARBA" id="ARBA00023303"/>
    </source>
</evidence>
<feature type="compositionally biased region" description="Polar residues" evidence="8">
    <location>
        <begin position="476"/>
        <end position="488"/>
    </location>
</feature>
<feature type="transmembrane region" description="Helical" evidence="9">
    <location>
        <begin position="289"/>
        <end position="308"/>
    </location>
</feature>
<gene>
    <name evidence="11" type="ORF">B0I71DRAFT_22502</name>
</gene>
<dbReference type="PANTHER" id="PTHR11003:SF342">
    <property type="entry name" value="OUTWARD-RECTIFIER POTASSIUM CHANNEL TOK1"/>
    <property type="match status" value="1"/>
</dbReference>
<feature type="compositionally biased region" description="Basic and acidic residues" evidence="8">
    <location>
        <begin position="627"/>
        <end position="637"/>
    </location>
</feature>
<evidence type="ECO:0000256" key="6">
    <source>
        <dbReference type="ARBA" id="ARBA00023136"/>
    </source>
</evidence>
<proteinExistence type="predicted"/>
<feature type="domain" description="Potassium channel" evidence="10">
    <location>
        <begin position="378"/>
        <end position="447"/>
    </location>
</feature>
<name>A0A371BXB2_YARLL</name>
<feature type="region of interest" description="Disordered" evidence="8">
    <location>
        <begin position="626"/>
        <end position="646"/>
    </location>
</feature>
<dbReference type="PANTHER" id="PTHR11003">
    <property type="entry name" value="POTASSIUM CHANNEL, SUBFAMILY K"/>
    <property type="match status" value="1"/>
</dbReference>
<dbReference type="EMBL" id="KZ859164">
    <property type="protein sequence ID" value="RDW22721.1"/>
    <property type="molecule type" value="Genomic_DNA"/>
</dbReference>
<keyword evidence="6 9" id="KW-0472">Membrane</keyword>
<feature type="transmembrane region" description="Helical" evidence="9">
    <location>
        <begin position="157"/>
        <end position="181"/>
    </location>
</feature>
<evidence type="ECO:0000256" key="1">
    <source>
        <dbReference type="ARBA" id="ARBA00004141"/>
    </source>
</evidence>
<dbReference type="GO" id="GO:0022841">
    <property type="term" value="F:potassium ion leak channel activity"/>
    <property type="evidence" value="ECO:0007669"/>
    <property type="project" value="TreeGrafter"/>
</dbReference>
<feature type="region of interest" description="Disordered" evidence="8">
    <location>
        <begin position="661"/>
        <end position="743"/>
    </location>
</feature>
<dbReference type="Gene3D" id="1.10.287.70">
    <property type="match status" value="2"/>
</dbReference>
<evidence type="ECO:0000256" key="4">
    <source>
        <dbReference type="ARBA" id="ARBA00022989"/>
    </source>
</evidence>
<feature type="transmembrane region" description="Helical" evidence="9">
    <location>
        <begin position="365"/>
        <end position="389"/>
    </location>
</feature>
<dbReference type="InterPro" id="IPR003280">
    <property type="entry name" value="2pore_dom_K_chnl"/>
</dbReference>
<feature type="domain" description="Potassium channel" evidence="10">
    <location>
        <begin position="240"/>
        <end position="312"/>
    </location>
</feature>
<feature type="transmembrane region" description="Helical" evidence="9">
    <location>
        <begin position="75"/>
        <end position="95"/>
    </location>
</feature>
<evidence type="ECO:0000256" key="5">
    <source>
        <dbReference type="ARBA" id="ARBA00023065"/>
    </source>
</evidence>
<keyword evidence="5" id="KW-0406">Ion transport</keyword>
<feature type="transmembrane region" description="Helical" evidence="9">
    <location>
        <begin position="235"/>
        <end position="256"/>
    </location>
</feature>
<feature type="transmembrane region" description="Helical" evidence="9">
    <location>
        <begin position="193"/>
        <end position="214"/>
    </location>
</feature>
<feature type="transmembrane region" description="Helical" evidence="9">
    <location>
        <begin position="395"/>
        <end position="412"/>
    </location>
</feature>
<evidence type="ECO:0000256" key="9">
    <source>
        <dbReference type="SAM" id="Phobius"/>
    </source>
</evidence>
<feature type="region of interest" description="Disordered" evidence="8">
    <location>
        <begin position="476"/>
        <end position="559"/>
    </location>
</feature>
<dbReference type="VEuPathDB" id="FungiDB:YALI0_D05841g"/>
<evidence type="ECO:0000259" key="10">
    <source>
        <dbReference type="Pfam" id="PF07885"/>
    </source>
</evidence>
<dbReference type="GO" id="GO:0015271">
    <property type="term" value="F:outward rectifier potassium channel activity"/>
    <property type="evidence" value="ECO:0007669"/>
    <property type="project" value="TreeGrafter"/>
</dbReference>
<comment type="subcellular location">
    <subcellularLocation>
        <location evidence="1">Membrane</location>
        <topology evidence="1">Multi-pass membrane protein</topology>
    </subcellularLocation>
</comment>
<keyword evidence="3 9" id="KW-0812">Transmembrane</keyword>
<evidence type="ECO:0000256" key="3">
    <source>
        <dbReference type="ARBA" id="ARBA00022692"/>
    </source>
</evidence>
<reference evidence="11 12" key="1">
    <citation type="submission" date="2018-07" db="EMBL/GenBank/DDBJ databases">
        <title>Draft Genome Assemblies for Five Robust Yarrowia lipolytica Strains Exhibiting High Lipid Production and Pentose Sugar Utilization and Sugar Alcohol Secretion from Undetoxified Lignocellulosic Biomass Hydrolysates.</title>
        <authorList>
            <consortium name="DOE Joint Genome Institute"/>
            <person name="Walker C."/>
            <person name="Ryu S."/>
            <person name="Na H."/>
            <person name="Zane M."/>
            <person name="LaButti K."/>
            <person name="Lipzen A."/>
            <person name="Haridas S."/>
            <person name="Barry K."/>
            <person name="Grigoriev I.V."/>
            <person name="Quarterman J."/>
            <person name="Slininger P."/>
            <person name="Dien B."/>
            <person name="Trinh C.T."/>
        </authorList>
    </citation>
    <scope>NUCLEOTIDE SEQUENCE [LARGE SCALE GENOMIC DNA]</scope>
    <source>
        <strain evidence="11 12">YB392</strain>
    </source>
</reference>
<dbReference type="Proteomes" id="UP000256601">
    <property type="component" value="Unassembled WGS sequence"/>
</dbReference>
<feature type="transmembrane region" description="Helical" evidence="9">
    <location>
        <begin position="123"/>
        <end position="145"/>
    </location>
</feature>
<keyword evidence="7" id="KW-0407">Ion channel</keyword>
<protein>
    <recommendedName>
        <fullName evidence="10">Potassium channel domain-containing protein</fullName>
    </recommendedName>
</protein>
<feature type="compositionally biased region" description="Low complexity" evidence="8">
    <location>
        <begin position="526"/>
        <end position="535"/>
    </location>
</feature>
<evidence type="ECO:0000313" key="11">
    <source>
        <dbReference type="EMBL" id="RDW22721.1"/>
    </source>
</evidence>
<dbReference type="Pfam" id="PF07885">
    <property type="entry name" value="Ion_trans_2"/>
    <property type="match status" value="2"/>
</dbReference>
<dbReference type="GO" id="GO:0005886">
    <property type="term" value="C:plasma membrane"/>
    <property type="evidence" value="ECO:0007669"/>
    <property type="project" value="TreeGrafter"/>
</dbReference>
<dbReference type="SUPFAM" id="SSF81324">
    <property type="entry name" value="Voltage-gated potassium channels"/>
    <property type="match status" value="2"/>
</dbReference>
<dbReference type="VEuPathDB" id="FungiDB:YALI1_D07525g"/>
<keyword evidence="4 9" id="KW-1133">Transmembrane helix</keyword>
<feature type="compositionally biased region" description="Polar residues" evidence="8">
    <location>
        <begin position="680"/>
        <end position="694"/>
    </location>
</feature>
<dbReference type="GO" id="GO:0030322">
    <property type="term" value="P:stabilization of membrane potential"/>
    <property type="evidence" value="ECO:0007669"/>
    <property type="project" value="TreeGrafter"/>
</dbReference>